<dbReference type="Proteomes" id="UP000316079">
    <property type="component" value="Unassembled WGS sequence"/>
</dbReference>
<organism evidence="1 2">
    <name type="scientific">Danionella cerebrum</name>
    <dbReference type="NCBI Taxonomy" id="2873325"/>
    <lineage>
        <taxon>Eukaryota</taxon>
        <taxon>Metazoa</taxon>
        <taxon>Chordata</taxon>
        <taxon>Craniata</taxon>
        <taxon>Vertebrata</taxon>
        <taxon>Euteleostomi</taxon>
        <taxon>Actinopterygii</taxon>
        <taxon>Neopterygii</taxon>
        <taxon>Teleostei</taxon>
        <taxon>Ostariophysi</taxon>
        <taxon>Cypriniformes</taxon>
        <taxon>Danionidae</taxon>
        <taxon>Danioninae</taxon>
        <taxon>Danionella</taxon>
    </lineage>
</organism>
<dbReference type="EMBL" id="SRMA01026802">
    <property type="protein sequence ID" value="TRY68135.1"/>
    <property type="molecule type" value="Genomic_DNA"/>
</dbReference>
<dbReference type="STRING" id="623744.A0A553NRS1"/>
<gene>
    <name evidence="1" type="ORF">DNTS_030016</name>
</gene>
<evidence type="ECO:0000313" key="2">
    <source>
        <dbReference type="Proteomes" id="UP000316079"/>
    </source>
</evidence>
<dbReference type="AlphaFoldDB" id="A0A553NRS1"/>
<accession>A0A553NRS1</accession>
<reference evidence="1 2" key="1">
    <citation type="journal article" date="2019" name="Sci. Data">
        <title>Hybrid genome assembly and annotation of Danionella translucida.</title>
        <authorList>
            <person name="Kadobianskyi M."/>
            <person name="Schulze L."/>
            <person name="Schuelke M."/>
            <person name="Judkewitz B."/>
        </authorList>
    </citation>
    <scope>NUCLEOTIDE SEQUENCE [LARGE SCALE GENOMIC DNA]</scope>
    <source>
        <strain evidence="1 2">Bolton</strain>
    </source>
</reference>
<proteinExistence type="predicted"/>
<sequence length="176" mass="20793">MPFKIPRFLWGLKRQKVNGNSMESLLKNSEQTDGEQICDHVRCSSPSEDIQVVHQLKMTLGLKTEEQLFINIESFSQEERRKRRQLIEEFVESRFPSLPAEELAGSQLEMFLMCTKTMIFHEAAELKKVLTDQEMDLLINCYFSHLLTKLKHLLSRDLSMKEIFTLLDWGKEFFFR</sequence>
<protein>
    <submittedName>
        <fullName evidence="1">Uncharacterized protein</fullName>
    </submittedName>
</protein>
<evidence type="ECO:0000313" key="1">
    <source>
        <dbReference type="EMBL" id="TRY68135.1"/>
    </source>
</evidence>
<comment type="caution">
    <text evidence="1">The sequence shown here is derived from an EMBL/GenBank/DDBJ whole genome shotgun (WGS) entry which is preliminary data.</text>
</comment>
<name>A0A553NRS1_9TELE</name>
<dbReference type="OrthoDB" id="8956652at2759"/>
<keyword evidence="2" id="KW-1185">Reference proteome</keyword>